<evidence type="ECO:0000256" key="5">
    <source>
        <dbReference type="ARBA" id="ARBA00023002"/>
    </source>
</evidence>
<sequence>MSFDFWSLRPESVHALMFLFGDRGIPDGYRFMNGYSQNPLKLVNKNGDVVFAKFHIKVSTTACSTNNAAPSRKVPFINPLKFLCSDKGSSFDILKAQIQLQSAENAVSAECKVGRTNIRSAA</sequence>
<keyword evidence="2" id="KW-0575">Peroxidase</keyword>
<keyword evidence="9" id="KW-1185">Reference proteome</keyword>
<evidence type="ECO:0000259" key="7">
    <source>
        <dbReference type="Pfam" id="PF00199"/>
    </source>
</evidence>
<keyword evidence="5" id="KW-0560">Oxidoreductase</keyword>
<dbReference type="GO" id="GO:0042744">
    <property type="term" value="P:hydrogen peroxide catabolic process"/>
    <property type="evidence" value="ECO:0007669"/>
    <property type="project" value="TreeGrafter"/>
</dbReference>
<dbReference type="InterPro" id="IPR018028">
    <property type="entry name" value="Catalase"/>
</dbReference>
<evidence type="ECO:0000313" key="10">
    <source>
        <dbReference type="WBParaSite" id="GPUH_0000792601-mRNA-1"/>
    </source>
</evidence>
<dbReference type="AlphaFoldDB" id="A0A183DGS6"/>
<reference evidence="8 9" key="2">
    <citation type="submission" date="2018-11" db="EMBL/GenBank/DDBJ databases">
        <authorList>
            <consortium name="Pathogen Informatics"/>
        </authorList>
    </citation>
    <scope>NUCLEOTIDE SEQUENCE [LARGE SCALE GENOMIC DNA]</scope>
</reference>
<dbReference type="GO" id="GO:0005739">
    <property type="term" value="C:mitochondrion"/>
    <property type="evidence" value="ECO:0007669"/>
    <property type="project" value="TreeGrafter"/>
</dbReference>
<feature type="domain" description="Catalase core" evidence="7">
    <location>
        <begin position="1"/>
        <end position="65"/>
    </location>
</feature>
<dbReference type="PANTHER" id="PTHR11465:SF9">
    <property type="entry name" value="CATALASE"/>
    <property type="match status" value="1"/>
</dbReference>
<dbReference type="Pfam" id="PF00199">
    <property type="entry name" value="Catalase"/>
    <property type="match status" value="1"/>
</dbReference>
<evidence type="ECO:0000313" key="9">
    <source>
        <dbReference type="Proteomes" id="UP000271098"/>
    </source>
</evidence>
<evidence type="ECO:0000256" key="6">
    <source>
        <dbReference type="ARBA" id="ARBA00023004"/>
    </source>
</evidence>
<dbReference type="InterPro" id="IPR011614">
    <property type="entry name" value="Catalase_core"/>
</dbReference>
<dbReference type="EMBL" id="UYRT01021700">
    <property type="protein sequence ID" value="VDK60114.1"/>
    <property type="molecule type" value="Genomic_DNA"/>
</dbReference>
<organism evidence="10">
    <name type="scientific">Gongylonema pulchrum</name>
    <dbReference type="NCBI Taxonomy" id="637853"/>
    <lineage>
        <taxon>Eukaryota</taxon>
        <taxon>Metazoa</taxon>
        <taxon>Ecdysozoa</taxon>
        <taxon>Nematoda</taxon>
        <taxon>Chromadorea</taxon>
        <taxon>Rhabditida</taxon>
        <taxon>Spirurina</taxon>
        <taxon>Spiruromorpha</taxon>
        <taxon>Spiruroidea</taxon>
        <taxon>Gongylonematidae</taxon>
        <taxon>Gongylonema</taxon>
    </lineage>
</organism>
<dbReference type="GO" id="GO:0004096">
    <property type="term" value="F:catalase activity"/>
    <property type="evidence" value="ECO:0007669"/>
    <property type="project" value="InterPro"/>
</dbReference>
<dbReference type="GO" id="GO:0042542">
    <property type="term" value="P:response to hydrogen peroxide"/>
    <property type="evidence" value="ECO:0007669"/>
    <property type="project" value="TreeGrafter"/>
</dbReference>
<dbReference type="WBParaSite" id="GPUH_0000792601-mRNA-1">
    <property type="protein sequence ID" value="GPUH_0000792601-mRNA-1"/>
    <property type="gene ID" value="GPUH_0000792601"/>
</dbReference>
<dbReference type="Gene3D" id="2.40.180.10">
    <property type="entry name" value="Catalase core domain"/>
    <property type="match status" value="1"/>
</dbReference>
<proteinExistence type="inferred from homology"/>
<dbReference type="SUPFAM" id="SSF56634">
    <property type="entry name" value="Heme-dependent catalase-like"/>
    <property type="match status" value="1"/>
</dbReference>
<keyword evidence="6" id="KW-0408">Iron</keyword>
<name>A0A183DGS6_9BILA</name>
<dbReference type="GO" id="GO:0046872">
    <property type="term" value="F:metal ion binding"/>
    <property type="evidence" value="ECO:0007669"/>
    <property type="project" value="UniProtKB-KW"/>
</dbReference>
<keyword evidence="4" id="KW-0479">Metal-binding</keyword>
<dbReference type="Proteomes" id="UP000271098">
    <property type="component" value="Unassembled WGS sequence"/>
</dbReference>
<comment type="similarity">
    <text evidence="1">Belongs to the catalase family.</text>
</comment>
<dbReference type="GO" id="GO:0020037">
    <property type="term" value="F:heme binding"/>
    <property type="evidence" value="ECO:0007669"/>
    <property type="project" value="InterPro"/>
</dbReference>
<dbReference type="InterPro" id="IPR020835">
    <property type="entry name" value="Catalase_sf"/>
</dbReference>
<gene>
    <name evidence="8" type="ORF">GPUH_LOCUS7917</name>
</gene>
<evidence type="ECO:0000256" key="2">
    <source>
        <dbReference type="ARBA" id="ARBA00022559"/>
    </source>
</evidence>
<dbReference type="PANTHER" id="PTHR11465">
    <property type="entry name" value="CATALASE"/>
    <property type="match status" value="1"/>
</dbReference>
<keyword evidence="3" id="KW-0349">Heme</keyword>
<dbReference type="OrthoDB" id="6880011at2759"/>
<accession>A0A183DGS6</accession>
<reference evidence="10" key="1">
    <citation type="submission" date="2016-06" db="UniProtKB">
        <authorList>
            <consortium name="WormBaseParasite"/>
        </authorList>
    </citation>
    <scope>IDENTIFICATION</scope>
</reference>
<dbReference type="GO" id="GO:0005777">
    <property type="term" value="C:peroxisome"/>
    <property type="evidence" value="ECO:0007669"/>
    <property type="project" value="TreeGrafter"/>
</dbReference>
<evidence type="ECO:0000256" key="1">
    <source>
        <dbReference type="ARBA" id="ARBA00005329"/>
    </source>
</evidence>
<evidence type="ECO:0000256" key="3">
    <source>
        <dbReference type="ARBA" id="ARBA00022617"/>
    </source>
</evidence>
<evidence type="ECO:0000313" key="8">
    <source>
        <dbReference type="EMBL" id="VDK60114.1"/>
    </source>
</evidence>
<protein>
    <submittedName>
        <fullName evidence="10">Catalase domain-containing protein</fullName>
    </submittedName>
</protein>
<evidence type="ECO:0000256" key="4">
    <source>
        <dbReference type="ARBA" id="ARBA00022723"/>
    </source>
</evidence>